<dbReference type="InterPro" id="IPR011990">
    <property type="entry name" value="TPR-like_helical_dom_sf"/>
</dbReference>
<feature type="domain" description="Tyrosine-protein kinase catalytic" evidence="1">
    <location>
        <begin position="4"/>
        <end position="156"/>
    </location>
</feature>
<dbReference type="EMBL" id="PQFF01000367">
    <property type="protein sequence ID" value="RHZ55526.1"/>
    <property type="molecule type" value="Genomic_DNA"/>
</dbReference>
<evidence type="ECO:0000259" key="1">
    <source>
        <dbReference type="SMART" id="SM00219"/>
    </source>
</evidence>
<evidence type="ECO:0000313" key="3">
    <source>
        <dbReference type="Proteomes" id="UP000266861"/>
    </source>
</evidence>
<evidence type="ECO:0000313" key="2">
    <source>
        <dbReference type="EMBL" id="RHZ55526.1"/>
    </source>
</evidence>
<dbReference type="InterPro" id="IPR006597">
    <property type="entry name" value="Sel1-like"/>
</dbReference>
<keyword evidence="3" id="KW-1185">Reference proteome</keyword>
<dbReference type="SUPFAM" id="SSF56112">
    <property type="entry name" value="Protein kinase-like (PK-like)"/>
    <property type="match status" value="1"/>
</dbReference>
<dbReference type="Gene3D" id="1.25.40.10">
    <property type="entry name" value="Tetratricopeptide repeat domain"/>
    <property type="match status" value="2"/>
</dbReference>
<comment type="caution">
    <text evidence="2">The sequence shown here is derived from an EMBL/GenBank/DDBJ whole genome shotgun (WGS) entry which is preliminary data.</text>
</comment>
<dbReference type="Proteomes" id="UP000266861">
    <property type="component" value="Unassembled WGS sequence"/>
</dbReference>
<dbReference type="SUPFAM" id="SSF81901">
    <property type="entry name" value="HCP-like"/>
    <property type="match status" value="1"/>
</dbReference>
<dbReference type="SMART" id="SM00671">
    <property type="entry name" value="SEL1"/>
    <property type="match status" value="3"/>
</dbReference>
<proteinExistence type="predicted"/>
<dbReference type="InterPro" id="IPR001245">
    <property type="entry name" value="Ser-Thr/Tyr_kinase_cat_dom"/>
</dbReference>
<dbReference type="STRING" id="1348612.A0A397H1J1"/>
<dbReference type="PANTHER" id="PTHR43628">
    <property type="entry name" value="ACTIVATOR OF C KINASE PROTEIN 1-RELATED"/>
    <property type="match status" value="1"/>
</dbReference>
<dbReference type="Pfam" id="PF08238">
    <property type="entry name" value="Sel1"/>
    <property type="match status" value="3"/>
</dbReference>
<dbReference type="InterPro" id="IPR052945">
    <property type="entry name" value="Mitotic_Regulator"/>
</dbReference>
<accession>A0A397H1J1</accession>
<dbReference type="InterPro" id="IPR011009">
    <property type="entry name" value="Kinase-like_dom_sf"/>
</dbReference>
<gene>
    <name evidence="2" type="ORF">Glove_414g6</name>
</gene>
<dbReference type="Gene3D" id="1.10.510.10">
    <property type="entry name" value="Transferase(Phosphotransferase) domain 1"/>
    <property type="match status" value="1"/>
</dbReference>
<reference evidence="2 3" key="1">
    <citation type="submission" date="2018-08" db="EMBL/GenBank/DDBJ databases">
        <title>Genome and evolution of the arbuscular mycorrhizal fungus Diversispora epigaea (formerly Glomus versiforme) and its bacterial endosymbionts.</title>
        <authorList>
            <person name="Sun X."/>
            <person name="Fei Z."/>
            <person name="Harrison M."/>
        </authorList>
    </citation>
    <scope>NUCLEOTIDE SEQUENCE [LARGE SCALE GENOMIC DNA]</scope>
    <source>
        <strain evidence="2 3">IT104</strain>
    </source>
</reference>
<dbReference type="OrthoDB" id="10261027at2759"/>
<protein>
    <recommendedName>
        <fullName evidence="1">Tyrosine-protein kinase catalytic domain-containing protein</fullName>
    </recommendedName>
</protein>
<organism evidence="2 3">
    <name type="scientific">Diversispora epigaea</name>
    <dbReference type="NCBI Taxonomy" id="1348612"/>
    <lineage>
        <taxon>Eukaryota</taxon>
        <taxon>Fungi</taxon>
        <taxon>Fungi incertae sedis</taxon>
        <taxon>Mucoromycota</taxon>
        <taxon>Glomeromycotina</taxon>
        <taxon>Glomeromycetes</taxon>
        <taxon>Diversisporales</taxon>
        <taxon>Diversisporaceae</taxon>
        <taxon>Diversispora</taxon>
    </lineage>
</organism>
<name>A0A397H1J1_9GLOM</name>
<sequence>MQKIKRHRKLEIHNSILKFYGSTKQENTNNFMIILEYVNEGSFRQYLKTNFQKIDWNTKLNLAKQIANVLMLLHSNDIIHGRFILKIFFNVSGITKTISDSLKFLTNILVPIQYMDPKYLKLLRMMNIHKYKEIYTDCWKHDRNSRPDIFQVVKNLSEIIISDASINHNLIMSWMLNWKIRISAANKIFNTTSNSSSLRKLYNINKEIGIIALANMYLYGLGIEKNIIKAIEIYFKLADKGSPIALNTLAFCYSNGLALAGNIGSMCNVGYCYENGIGVGKDEKEGFKWYLKAAKNEHNMSQGNVGNCYKNGGIKMDQVKAFEWYKKAAEKFFANSQYML</sequence>
<dbReference type="SMART" id="SM00219">
    <property type="entry name" value="TyrKc"/>
    <property type="match status" value="1"/>
</dbReference>
<dbReference type="GO" id="GO:0004713">
    <property type="term" value="F:protein tyrosine kinase activity"/>
    <property type="evidence" value="ECO:0007669"/>
    <property type="project" value="InterPro"/>
</dbReference>
<dbReference type="InterPro" id="IPR020635">
    <property type="entry name" value="Tyr_kinase_cat_dom"/>
</dbReference>
<dbReference type="PANTHER" id="PTHR43628:SF1">
    <property type="entry name" value="CHITIN SYNTHASE REGULATORY FACTOR 2-RELATED"/>
    <property type="match status" value="1"/>
</dbReference>
<dbReference type="AlphaFoldDB" id="A0A397H1J1"/>
<dbReference type="Pfam" id="PF07714">
    <property type="entry name" value="PK_Tyr_Ser-Thr"/>
    <property type="match status" value="1"/>
</dbReference>